<protein>
    <submittedName>
        <fullName evidence="3">UDP-glycosyltransferase 75B1-like</fullName>
    </submittedName>
</protein>
<organism evidence="2 3">
    <name type="scientific">Dioscorea cayennensis subsp. rotundata</name>
    <name type="common">White Guinea yam</name>
    <name type="synonym">Dioscorea rotundata</name>
    <dbReference type="NCBI Taxonomy" id="55577"/>
    <lineage>
        <taxon>Eukaryota</taxon>
        <taxon>Viridiplantae</taxon>
        <taxon>Streptophyta</taxon>
        <taxon>Embryophyta</taxon>
        <taxon>Tracheophyta</taxon>
        <taxon>Spermatophyta</taxon>
        <taxon>Magnoliopsida</taxon>
        <taxon>Liliopsida</taxon>
        <taxon>Dioscoreales</taxon>
        <taxon>Dioscoreaceae</taxon>
        <taxon>Dioscorea</taxon>
    </lineage>
</organism>
<dbReference type="AlphaFoldDB" id="A0AB40CVN1"/>
<accession>A0AB40CVN1</accession>
<dbReference type="Proteomes" id="UP001515500">
    <property type="component" value="Chromosome 17"/>
</dbReference>
<gene>
    <name evidence="3" type="primary">LOC120281263</name>
</gene>
<evidence type="ECO:0000313" key="3">
    <source>
        <dbReference type="RefSeq" id="XP_039144064.1"/>
    </source>
</evidence>
<dbReference type="GeneID" id="120281263"/>
<sequence>MADKPQPHFLFITYPMQSHINPSLNLAKHIAATTGTAITFSTTVFTHRRMFSSTPNSDKGFNDGLITYLPFSDGFDEEGYKRGSMDANEYRSIFRINSKRNVSILVKELTAGDRPVTCMIHTIFLNWVVEIAGEHGIPSVLYWIQAASVFATELFEFLDEEQEGKKRVVLMNTFHEWETDALASVSADIETIPIGLLPKQTNSSSSYLFKEDEKKYME</sequence>
<dbReference type="PANTHER" id="PTHR11926:SF1534">
    <property type="entry name" value="GLYCOSYLTRANSFERASE"/>
    <property type="match status" value="1"/>
</dbReference>
<dbReference type="GO" id="GO:0080043">
    <property type="term" value="F:quercetin 3-O-glucosyltransferase activity"/>
    <property type="evidence" value="ECO:0007669"/>
    <property type="project" value="TreeGrafter"/>
</dbReference>
<dbReference type="SUPFAM" id="SSF53756">
    <property type="entry name" value="UDP-Glycosyltransferase/glycogen phosphorylase"/>
    <property type="match status" value="1"/>
</dbReference>
<comment type="similarity">
    <text evidence="1">Belongs to the UDP-glycosyltransferase family.</text>
</comment>
<evidence type="ECO:0000256" key="1">
    <source>
        <dbReference type="ARBA" id="ARBA00009995"/>
    </source>
</evidence>
<reference evidence="3" key="1">
    <citation type="submission" date="2025-08" db="UniProtKB">
        <authorList>
            <consortium name="RefSeq"/>
        </authorList>
    </citation>
    <scope>IDENTIFICATION</scope>
</reference>
<dbReference type="RefSeq" id="XP_039144064.1">
    <property type="nucleotide sequence ID" value="XM_039288130.1"/>
</dbReference>
<dbReference type="Gene3D" id="3.40.50.2000">
    <property type="entry name" value="Glycogen Phosphorylase B"/>
    <property type="match status" value="1"/>
</dbReference>
<dbReference type="GO" id="GO:0080044">
    <property type="term" value="F:quercetin 7-O-glucosyltransferase activity"/>
    <property type="evidence" value="ECO:0007669"/>
    <property type="project" value="TreeGrafter"/>
</dbReference>
<proteinExistence type="inferred from homology"/>
<keyword evidence="2" id="KW-1185">Reference proteome</keyword>
<name>A0AB40CVN1_DIOCR</name>
<evidence type="ECO:0000313" key="2">
    <source>
        <dbReference type="Proteomes" id="UP001515500"/>
    </source>
</evidence>
<dbReference type="PANTHER" id="PTHR11926">
    <property type="entry name" value="GLUCOSYL/GLUCURONOSYL TRANSFERASES"/>
    <property type="match status" value="1"/>
</dbReference>